<comment type="caution">
    <text evidence="2">The sequence shown here is derived from an EMBL/GenBank/DDBJ whole genome shotgun (WGS) entry which is preliminary data.</text>
</comment>
<dbReference type="EMBL" id="JANPWB010000009">
    <property type="protein sequence ID" value="KAJ1150877.1"/>
    <property type="molecule type" value="Genomic_DNA"/>
</dbReference>
<gene>
    <name evidence="2" type="ORF">NDU88_003664</name>
</gene>
<dbReference type="AlphaFoldDB" id="A0AAV7RGI7"/>
<evidence type="ECO:0000313" key="3">
    <source>
        <dbReference type="Proteomes" id="UP001066276"/>
    </source>
</evidence>
<dbReference type="Proteomes" id="UP001066276">
    <property type="component" value="Chromosome 5"/>
</dbReference>
<protein>
    <submittedName>
        <fullName evidence="2">Uncharacterized protein</fullName>
    </submittedName>
</protein>
<keyword evidence="3" id="KW-1185">Reference proteome</keyword>
<proteinExistence type="predicted"/>
<feature type="region of interest" description="Disordered" evidence="1">
    <location>
        <begin position="1"/>
        <end position="31"/>
    </location>
</feature>
<sequence length="84" mass="9132">MPPQACGCVTARVTTQSEARESEEEAPKVSAGHWRRVALEKQRSTNTSYSGLTIGDVPELLANNQLDVLNKKGTESQEMTAISQ</sequence>
<organism evidence="2 3">
    <name type="scientific">Pleurodeles waltl</name>
    <name type="common">Iberian ribbed newt</name>
    <dbReference type="NCBI Taxonomy" id="8319"/>
    <lineage>
        <taxon>Eukaryota</taxon>
        <taxon>Metazoa</taxon>
        <taxon>Chordata</taxon>
        <taxon>Craniata</taxon>
        <taxon>Vertebrata</taxon>
        <taxon>Euteleostomi</taxon>
        <taxon>Amphibia</taxon>
        <taxon>Batrachia</taxon>
        <taxon>Caudata</taxon>
        <taxon>Salamandroidea</taxon>
        <taxon>Salamandridae</taxon>
        <taxon>Pleurodelinae</taxon>
        <taxon>Pleurodeles</taxon>
    </lineage>
</organism>
<evidence type="ECO:0000256" key="1">
    <source>
        <dbReference type="SAM" id="MobiDB-lite"/>
    </source>
</evidence>
<evidence type="ECO:0000313" key="2">
    <source>
        <dbReference type="EMBL" id="KAJ1150877.1"/>
    </source>
</evidence>
<accession>A0AAV7RGI7</accession>
<reference evidence="2" key="1">
    <citation type="journal article" date="2022" name="bioRxiv">
        <title>Sequencing and chromosome-scale assembly of the giantPleurodeles waltlgenome.</title>
        <authorList>
            <person name="Brown T."/>
            <person name="Elewa A."/>
            <person name="Iarovenko S."/>
            <person name="Subramanian E."/>
            <person name="Araus A.J."/>
            <person name="Petzold A."/>
            <person name="Susuki M."/>
            <person name="Suzuki K.-i.T."/>
            <person name="Hayashi T."/>
            <person name="Toyoda A."/>
            <person name="Oliveira C."/>
            <person name="Osipova E."/>
            <person name="Leigh N.D."/>
            <person name="Simon A."/>
            <person name="Yun M.H."/>
        </authorList>
    </citation>
    <scope>NUCLEOTIDE SEQUENCE</scope>
    <source>
        <strain evidence="2">20211129_DDA</strain>
        <tissue evidence="2">Liver</tissue>
    </source>
</reference>
<name>A0AAV7RGI7_PLEWA</name>